<dbReference type="SUPFAM" id="SSF53822">
    <property type="entry name" value="Periplasmic binding protein-like I"/>
    <property type="match status" value="1"/>
</dbReference>
<sequence>MAMSNGLISKKTLIAAASAAVLAFAANPAVAKDIVFGASVQLTGPVANTGRYYRDAYELAIEKINAAGGVKVGNEKRKVVLKIYDNQSDVNLSVRQYTQLVSQDKVDFLLGPFASNFALADSAVSEKYKIPMVQGGGASDQIFARKFKYIFGTLAPASNYFGSTIEMMKGLKPAPKSVALLYADDSFDVSVGDGTRPKLKAAGFDIVMDERYSTNATDFNSLLSQIRSKNVDAVLVAGHETEILNFVRQAKSLTVAPKMYSFTVGVPSEDFRKALGKDADYAFGMTAWLPSADLKDRWFGDAAKFEAEYKTKFNYEPDYHAASGAADVEALVQAIEDVGSTDPAKVRDALAKVKFDSIYGPIAFGANGQIDLPQTVIQVQGDKLVAIHGTKGAINRAKYPMPAWNAR</sequence>
<evidence type="ECO:0000256" key="2">
    <source>
        <dbReference type="ARBA" id="ARBA00022729"/>
    </source>
</evidence>
<dbReference type="GO" id="GO:0006865">
    <property type="term" value="P:amino acid transport"/>
    <property type="evidence" value="ECO:0007669"/>
    <property type="project" value="UniProtKB-KW"/>
</dbReference>
<accession>A0A090MQC3</accession>
<dbReference type="EMBL" id="CCAZ020000001">
    <property type="protein sequence ID" value="CEG08417.1"/>
    <property type="molecule type" value="Genomic_DNA"/>
</dbReference>
<dbReference type="Pfam" id="PF13458">
    <property type="entry name" value="Peripla_BP_6"/>
    <property type="match status" value="1"/>
</dbReference>
<feature type="chain" id="PRO_5001860731" evidence="4">
    <location>
        <begin position="32"/>
        <end position="407"/>
    </location>
</feature>
<dbReference type="PANTHER" id="PTHR30483:SF37">
    <property type="entry name" value="ABC TRANSPORTER SUBSTRATE-BINDING PROTEIN"/>
    <property type="match status" value="1"/>
</dbReference>
<dbReference type="PANTHER" id="PTHR30483">
    <property type="entry name" value="LEUCINE-SPECIFIC-BINDING PROTEIN"/>
    <property type="match status" value="1"/>
</dbReference>
<dbReference type="RefSeq" id="WP_244469092.1">
    <property type="nucleotide sequence ID" value="NZ_CCAZ020000001.1"/>
</dbReference>
<dbReference type="CDD" id="cd06338">
    <property type="entry name" value="PBP1_ABC_ligand_binding-like"/>
    <property type="match status" value="1"/>
</dbReference>
<evidence type="ECO:0000256" key="1">
    <source>
        <dbReference type="ARBA" id="ARBA00010062"/>
    </source>
</evidence>
<reference evidence="6 7" key="1">
    <citation type="journal article" date="2014" name="Genome Announc.">
        <title>Genome Sequence of Afipia felis Strain 76713, Isolated in Hospital Water Using an Amoeba Co-Culture Procedure.</title>
        <authorList>
            <person name="Benamar S."/>
            <person name="La Scola B."/>
            <person name="Croce O."/>
        </authorList>
    </citation>
    <scope>NUCLEOTIDE SEQUENCE [LARGE SCALE GENOMIC DNA]</scope>
    <source>
        <strain evidence="6 7">76713</strain>
    </source>
</reference>
<evidence type="ECO:0000256" key="4">
    <source>
        <dbReference type="SAM" id="SignalP"/>
    </source>
</evidence>
<keyword evidence="3" id="KW-0029">Amino-acid transport</keyword>
<evidence type="ECO:0000313" key="7">
    <source>
        <dbReference type="Proteomes" id="UP000035762"/>
    </source>
</evidence>
<keyword evidence="3" id="KW-0813">Transport</keyword>
<evidence type="ECO:0000256" key="3">
    <source>
        <dbReference type="ARBA" id="ARBA00022970"/>
    </source>
</evidence>
<dbReference type="AlphaFoldDB" id="A0A090MQC3"/>
<dbReference type="InterPro" id="IPR028082">
    <property type="entry name" value="Peripla_BP_I"/>
</dbReference>
<dbReference type="InterPro" id="IPR028081">
    <property type="entry name" value="Leu-bd"/>
</dbReference>
<name>A0A090MQC3_AFIFE</name>
<gene>
    <name evidence="6" type="primary">braC_2</name>
    <name evidence="6" type="ORF">BN961_01832</name>
</gene>
<protein>
    <submittedName>
        <fullName evidence="6">Leucine-, isoleucine-, valine-, threonine-, and alanine-binding protein</fullName>
    </submittedName>
</protein>
<feature type="signal peptide" evidence="4">
    <location>
        <begin position="1"/>
        <end position="31"/>
    </location>
</feature>
<dbReference type="InterPro" id="IPR051010">
    <property type="entry name" value="BCAA_transport"/>
</dbReference>
<dbReference type="Proteomes" id="UP000035762">
    <property type="component" value="Unassembled WGS sequence"/>
</dbReference>
<organism evidence="6 7">
    <name type="scientific">Afipia felis</name>
    <name type="common">Cat scratch disease bacillus</name>
    <dbReference type="NCBI Taxonomy" id="1035"/>
    <lineage>
        <taxon>Bacteria</taxon>
        <taxon>Pseudomonadati</taxon>
        <taxon>Pseudomonadota</taxon>
        <taxon>Alphaproteobacteria</taxon>
        <taxon>Hyphomicrobiales</taxon>
        <taxon>Nitrobacteraceae</taxon>
        <taxon>Afipia</taxon>
    </lineage>
</organism>
<comment type="similarity">
    <text evidence="1">Belongs to the leucine-binding protein family.</text>
</comment>
<evidence type="ECO:0000313" key="6">
    <source>
        <dbReference type="EMBL" id="CEG08417.1"/>
    </source>
</evidence>
<keyword evidence="7" id="KW-1185">Reference proteome</keyword>
<dbReference type="Gene3D" id="3.40.50.2300">
    <property type="match status" value="2"/>
</dbReference>
<dbReference type="STRING" id="1035.BN961_01832"/>
<feature type="domain" description="Leucine-binding protein" evidence="5">
    <location>
        <begin position="34"/>
        <end position="380"/>
    </location>
</feature>
<comment type="caution">
    <text evidence="6">The sequence shown here is derived from an EMBL/GenBank/DDBJ whole genome shotgun (WGS) entry which is preliminary data.</text>
</comment>
<proteinExistence type="inferred from homology"/>
<evidence type="ECO:0000259" key="5">
    <source>
        <dbReference type="Pfam" id="PF13458"/>
    </source>
</evidence>
<keyword evidence="2 4" id="KW-0732">Signal</keyword>